<comment type="caution">
    <text evidence="1">The sequence shown here is derived from an EMBL/GenBank/DDBJ whole genome shotgun (WGS) entry which is preliminary data.</text>
</comment>
<keyword evidence="2" id="KW-1185">Reference proteome</keyword>
<dbReference type="AlphaFoldDB" id="A0A444UIB1"/>
<sequence length="147" mass="16063">MTEAEFNIVKSQAATADMSAFVNGEEVNSLKQKIEELEAEHSWFEELNNILEKHNIQSSLLSRKLGFLVMEFLSYARVTMIQPKPNEPSESAAQIAVQAAPGVCLGQAGGAVPAVKEDVNLSLSQVVMGTMETGKRKTKAFVQTCFK</sequence>
<dbReference type="Proteomes" id="UP000289886">
    <property type="component" value="Unassembled WGS sequence"/>
</dbReference>
<evidence type="ECO:0000313" key="2">
    <source>
        <dbReference type="Proteomes" id="UP000289886"/>
    </source>
</evidence>
<proteinExistence type="predicted"/>
<reference evidence="1 2" key="1">
    <citation type="submission" date="2019-01" db="EMBL/GenBank/DDBJ databases">
        <title>Draft Genome and Complete Hox-Cluster Characterization of the Sterlet Sturgeon (Acipenser ruthenus).</title>
        <authorList>
            <person name="Wei Q."/>
        </authorList>
    </citation>
    <scope>NUCLEOTIDE SEQUENCE [LARGE SCALE GENOMIC DNA]</scope>
    <source>
        <strain evidence="1">WHYD16114868_AA</strain>
        <tissue evidence="1">Blood</tissue>
    </source>
</reference>
<dbReference type="SUPFAM" id="SSF75704">
    <property type="entry name" value="Mitotic arrest deficient-like 1, Mad1"/>
    <property type="match status" value="1"/>
</dbReference>
<accession>A0A444UIB1</accession>
<protein>
    <submittedName>
        <fullName evidence="1">Uncharacterized protein</fullName>
    </submittedName>
</protein>
<name>A0A444UIB1_ACIRT</name>
<gene>
    <name evidence="1" type="ORF">EOD39_13558</name>
</gene>
<dbReference type="EMBL" id="SCEB01214512">
    <property type="protein sequence ID" value="RXM34926.1"/>
    <property type="molecule type" value="Genomic_DNA"/>
</dbReference>
<evidence type="ECO:0000313" key="1">
    <source>
        <dbReference type="EMBL" id="RXM34926.1"/>
    </source>
</evidence>
<organism evidence="1 2">
    <name type="scientific">Acipenser ruthenus</name>
    <name type="common">Sterlet sturgeon</name>
    <dbReference type="NCBI Taxonomy" id="7906"/>
    <lineage>
        <taxon>Eukaryota</taxon>
        <taxon>Metazoa</taxon>
        <taxon>Chordata</taxon>
        <taxon>Craniata</taxon>
        <taxon>Vertebrata</taxon>
        <taxon>Euteleostomi</taxon>
        <taxon>Actinopterygii</taxon>
        <taxon>Chondrostei</taxon>
        <taxon>Acipenseriformes</taxon>
        <taxon>Acipenseridae</taxon>
        <taxon>Acipenser</taxon>
    </lineage>
</organism>